<dbReference type="InterPro" id="IPR025164">
    <property type="entry name" value="Toastrack_DUF4097"/>
</dbReference>
<evidence type="ECO:0000313" key="2">
    <source>
        <dbReference type="EMBL" id="PZP45300.1"/>
    </source>
</evidence>
<gene>
    <name evidence="2" type="ORF">DI598_13465</name>
</gene>
<dbReference type="Pfam" id="PF13349">
    <property type="entry name" value="DUF4097"/>
    <property type="match status" value="1"/>
</dbReference>
<sequence length="346" mass="35712">MLISFGGCRRINKRLGLGESHSILISKGEYPAQEIQQVIATTSGGNIEVVGDATDQATLEVYGSFRSKDSIEIAEKVKEFFDLSINRDNNTLNVNAQQKRNIKTGFLNNGSGVSVHFVIHVRKETINTLKTSGGNISLSHVGGSTQKVNTSGGNLNIEDIQGSIEGETSGGNISLSNITGDVIHLETSGGNIDGNNINGKVDLETSGGNVSVRQGKGSYVLKTSGGNANAENITGILKMSTSGGNVEASNINGGIDGSTSGGAIHVQFASVSSDIILDNSGGGIEISIPTNTKANISIASEDVRSNGLANFSGKSDKHTIEGSLNGGGPTIKAKNNGGSIILNLNN</sequence>
<reference evidence="2 3" key="1">
    <citation type="submission" date="2017-11" db="EMBL/GenBank/DDBJ databases">
        <title>Infants hospitalized years apart are colonized by the same room-sourced microbial strains.</title>
        <authorList>
            <person name="Brooks B."/>
            <person name="Olm M.R."/>
            <person name="Firek B.A."/>
            <person name="Baker R."/>
            <person name="Thomas B.C."/>
            <person name="Morowitz M.J."/>
            <person name="Banfield J.F."/>
        </authorList>
    </citation>
    <scope>NUCLEOTIDE SEQUENCE [LARGE SCALE GENOMIC DNA]</scope>
    <source>
        <strain evidence="2">S2_009_000_R2_76</strain>
    </source>
</reference>
<evidence type="ECO:0000259" key="1">
    <source>
        <dbReference type="Pfam" id="PF13349"/>
    </source>
</evidence>
<dbReference type="PANTHER" id="PTHR34094:SF1">
    <property type="entry name" value="PROTEIN FAM185A"/>
    <property type="match status" value="1"/>
</dbReference>
<dbReference type="Proteomes" id="UP000249645">
    <property type="component" value="Unassembled WGS sequence"/>
</dbReference>
<name>A0A2W5EVJ0_9SPHI</name>
<organism evidence="2 3">
    <name type="scientific">Pseudopedobacter saltans</name>
    <dbReference type="NCBI Taxonomy" id="151895"/>
    <lineage>
        <taxon>Bacteria</taxon>
        <taxon>Pseudomonadati</taxon>
        <taxon>Bacteroidota</taxon>
        <taxon>Sphingobacteriia</taxon>
        <taxon>Sphingobacteriales</taxon>
        <taxon>Sphingobacteriaceae</taxon>
        <taxon>Pseudopedobacter</taxon>
    </lineage>
</organism>
<dbReference type="PANTHER" id="PTHR34094">
    <property type="match status" value="1"/>
</dbReference>
<accession>A0A2W5EVJ0</accession>
<dbReference type="EMBL" id="QFOI01000273">
    <property type="protein sequence ID" value="PZP45300.1"/>
    <property type="molecule type" value="Genomic_DNA"/>
</dbReference>
<feature type="domain" description="DUF4097" evidence="1">
    <location>
        <begin position="55"/>
        <end position="229"/>
    </location>
</feature>
<dbReference type="AlphaFoldDB" id="A0A2W5EVJ0"/>
<proteinExistence type="predicted"/>
<protein>
    <recommendedName>
        <fullName evidence="1">DUF4097 domain-containing protein</fullName>
    </recommendedName>
</protein>
<comment type="caution">
    <text evidence="2">The sequence shown here is derived from an EMBL/GenBank/DDBJ whole genome shotgun (WGS) entry which is preliminary data.</text>
</comment>
<evidence type="ECO:0000313" key="3">
    <source>
        <dbReference type="Proteomes" id="UP000249645"/>
    </source>
</evidence>